<organism evidence="3 4">
    <name type="scientific">Hypsibius exemplaris</name>
    <name type="common">Freshwater tardigrade</name>
    <dbReference type="NCBI Taxonomy" id="2072580"/>
    <lineage>
        <taxon>Eukaryota</taxon>
        <taxon>Metazoa</taxon>
        <taxon>Ecdysozoa</taxon>
        <taxon>Tardigrada</taxon>
        <taxon>Eutardigrada</taxon>
        <taxon>Parachela</taxon>
        <taxon>Hypsibioidea</taxon>
        <taxon>Hypsibiidae</taxon>
        <taxon>Hypsibius</taxon>
    </lineage>
</organism>
<dbReference type="AlphaFoldDB" id="A0A9X6NIN6"/>
<evidence type="ECO:0000313" key="3">
    <source>
        <dbReference type="EMBL" id="OWA53371.1"/>
    </source>
</evidence>
<keyword evidence="2" id="KW-0472">Membrane</keyword>
<keyword evidence="4" id="KW-1185">Reference proteome</keyword>
<feature type="transmembrane region" description="Helical" evidence="2">
    <location>
        <begin position="6"/>
        <end position="25"/>
    </location>
</feature>
<comment type="caution">
    <text evidence="3">The sequence shown here is derived from an EMBL/GenBank/DDBJ whole genome shotgun (WGS) entry which is preliminary data.</text>
</comment>
<proteinExistence type="predicted"/>
<dbReference type="Proteomes" id="UP000192578">
    <property type="component" value="Unassembled WGS sequence"/>
</dbReference>
<evidence type="ECO:0000313" key="4">
    <source>
        <dbReference type="Proteomes" id="UP000192578"/>
    </source>
</evidence>
<sequence>MDGFIFYILLVVITALASMLCSCLWKNYRNRAFQQWQQQQLQQQQFLASAIQQQNNSNHPLVIGIFQGPSDLPFVIRPNNDAGAVPVVPAAPPAYTEVVSHPEIYPKHTQAAVVVDGEVSSSKSAEELPPPYSDLRH</sequence>
<accession>A0A9X6NIN6</accession>
<gene>
    <name evidence="3" type="ORF">BV898_17804</name>
</gene>
<feature type="region of interest" description="Disordered" evidence="1">
    <location>
        <begin position="118"/>
        <end position="137"/>
    </location>
</feature>
<keyword evidence="2" id="KW-0812">Transmembrane</keyword>
<dbReference type="EMBL" id="MTYJ01000317">
    <property type="protein sequence ID" value="OWA53371.1"/>
    <property type="molecule type" value="Genomic_DNA"/>
</dbReference>
<keyword evidence="2" id="KW-1133">Transmembrane helix</keyword>
<name>A0A9X6NIN6_HYPEX</name>
<protein>
    <submittedName>
        <fullName evidence="3">Uncharacterized protein</fullName>
    </submittedName>
</protein>
<evidence type="ECO:0000256" key="2">
    <source>
        <dbReference type="SAM" id="Phobius"/>
    </source>
</evidence>
<reference evidence="4" key="1">
    <citation type="submission" date="2017-01" db="EMBL/GenBank/DDBJ databases">
        <title>Comparative genomics of anhydrobiosis in the tardigrade Hypsibius dujardini.</title>
        <authorList>
            <person name="Yoshida Y."/>
            <person name="Koutsovoulos G."/>
            <person name="Laetsch D."/>
            <person name="Stevens L."/>
            <person name="Kumar S."/>
            <person name="Horikawa D."/>
            <person name="Ishino K."/>
            <person name="Komine S."/>
            <person name="Tomita M."/>
            <person name="Blaxter M."/>
            <person name="Arakawa K."/>
        </authorList>
    </citation>
    <scope>NUCLEOTIDE SEQUENCE [LARGE SCALE GENOMIC DNA]</scope>
    <source>
        <strain evidence="4">Z151</strain>
    </source>
</reference>
<feature type="compositionally biased region" description="Pro residues" evidence="1">
    <location>
        <begin position="128"/>
        <end position="137"/>
    </location>
</feature>
<evidence type="ECO:0000256" key="1">
    <source>
        <dbReference type="SAM" id="MobiDB-lite"/>
    </source>
</evidence>